<dbReference type="Proteomes" id="UP000226192">
    <property type="component" value="Unassembled WGS sequence"/>
</dbReference>
<evidence type="ECO:0000256" key="2">
    <source>
        <dbReference type="ARBA" id="ARBA00023024"/>
    </source>
</evidence>
<dbReference type="PANTHER" id="PTHR10587:SF137">
    <property type="entry name" value="4-DEOXY-4-FORMAMIDO-L-ARABINOSE-PHOSPHOUNDECAPRENOL DEFORMYLASE ARND-RELATED"/>
    <property type="match status" value="1"/>
</dbReference>
<evidence type="ECO:0000256" key="3">
    <source>
        <dbReference type="ARBA" id="ARBA00023285"/>
    </source>
</evidence>
<dbReference type="InterPro" id="IPR011330">
    <property type="entry name" value="Glyco_hydro/deAcase_b/a-brl"/>
</dbReference>
<evidence type="ECO:0000259" key="6">
    <source>
        <dbReference type="PROSITE" id="PS51677"/>
    </source>
</evidence>
<comment type="cofactor">
    <cofactor evidence="1">
        <name>Co(2+)</name>
        <dbReference type="ChEBI" id="CHEBI:48828"/>
    </cofactor>
</comment>
<gene>
    <name evidence="7" type="ORF">CDD81_2146</name>
</gene>
<keyword evidence="2" id="KW-0146">Chitin degradation</keyword>
<dbReference type="EC" id="3.5.1.41" evidence="4"/>
<sequence>MPRLALFRLPAKLGRRLRRRRMATLSLATTLLLLTLLLPPLACWTIYSPPHALISLLRTHYPDVLFELPAISPRKLIALSLDDAPSAHTPSIMAALHASNAKATFFVIGAQAPSRFDTLRSLVRAGHELANHAMHDEASRALPDALLAQQLADVADVIAAVYRAEKRVLPNNYFRPGSGFFSQRMRALVGKLGFRIVLGSVYPHDAQIPFPALNARHILAKVRPGAIVICHDRRDWTAPMLRILLPELRRRGYEIVTITDLVRAAEPMPGSS</sequence>
<organism evidence="7 8">
    <name type="scientific">Ophiocordyceps australis</name>
    <dbReference type="NCBI Taxonomy" id="1399860"/>
    <lineage>
        <taxon>Eukaryota</taxon>
        <taxon>Fungi</taxon>
        <taxon>Dikarya</taxon>
        <taxon>Ascomycota</taxon>
        <taxon>Pezizomycotina</taxon>
        <taxon>Sordariomycetes</taxon>
        <taxon>Hypocreomycetidae</taxon>
        <taxon>Hypocreales</taxon>
        <taxon>Ophiocordycipitaceae</taxon>
        <taxon>Ophiocordyceps</taxon>
    </lineage>
</organism>
<evidence type="ECO:0000313" key="7">
    <source>
        <dbReference type="EMBL" id="PHH60060.1"/>
    </source>
</evidence>
<proteinExistence type="predicted"/>
<dbReference type="GO" id="GO:0004099">
    <property type="term" value="F:chitin deacetylase activity"/>
    <property type="evidence" value="ECO:0007669"/>
    <property type="project" value="UniProtKB-EC"/>
</dbReference>
<dbReference type="GO" id="GO:0009272">
    <property type="term" value="P:fungal-type cell wall biogenesis"/>
    <property type="evidence" value="ECO:0007669"/>
    <property type="project" value="UniProtKB-ARBA"/>
</dbReference>
<dbReference type="InterPro" id="IPR050248">
    <property type="entry name" value="Polysacc_deacetylase_ArnD"/>
</dbReference>
<reference evidence="7 8" key="1">
    <citation type="submission" date="2017-06" db="EMBL/GenBank/DDBJ databases">
        <title>Ant-infecting Ophiocordyceps genomes reveal a high diversity of potential behavioral manipulation genes and a possible major role for enterotoxins.</title>
        <authorList>
            <person name="De Bekker C."/>
            <person name="Evans H.C."/>
            <person name="Brachmann A."/>
            <person name="Hughes D.P."/>
        </authorList>
    </citation>
    <scope>NUCLEOTIDE SEQUENCE [LARGE SCALE GENOMIC DNA]</scope>
    <source>
        <strain evidence="7 8">Map64</strain>
    </source>
</reference>
<dbReference type="InterPro" id="IPR002509">
    <property type="entry name" value="NODB_dom"/>
</dbReference>
<dbReference type="SUPFAM" id="SSF88713">
    <property type="entry name" value="Glycoside hydrolase/deacetylase"/>
    <property type="match status" value="1"/>
</dbReference>
<keyword evidence="2" id="KW-0119">Carbohydrate metabolism</keyword>
<feature type="domain" description="NodB homology" evidence="6">
    <location>
        <begin position="75"/>
        <end position="256"/>
    </location>
</feature>
<dbReference type="STRING" id="1399860.A0A2C5XY65"/>
<dbReference type="AlphaFoldDB" id="A0A2C5XY65"/>
<keyword evidence="3" id="KW-0170">Cobalt</keyword>
<evidence type="ECO:0000256" key="5">
    <source>
        <dbReference type="ARBA" id="ARBA00048494"/>
    </source>
</evidence>
<keyword evidence="8" id="KW-1185">Reference proteome</keyword>
<dbReference type="EMBL" id="NJET01000165">
    <property type="protein sequence ID" value="PHH60060.1"/>
    <property type="molecule type" value="Genomic_DNA"/>
</dbReference>
<evidence type="ECO:0000256" key="1">
    <source>
        <dbReference type="ARBA" id="ARBA00001941"/>
    </source>
</evidence>
<dbReference type="GO" id="GO:0005975">
    <property type="term" value="P:carbohydrate metabolic process"/>
    <property type="evidence" value="ECO:0007669"/>
    <property type="project" value="InterPro"/>
</dbReference>
<dbReference type="Gene3D" id="3.20.20.370">
    <property type="entry name" value="Glycoside hydrolase/deacetylase"/>
    <property type="match status" value="1"/>
</dbReference>
<dbReference type="PANTHER" id="PTHR10587">
    <property type="entry name" value="GLYCOSYL TRANSFERASE-RELATED"/>
    <property type="match status" value="1"/>
</dbReference>
<comment type="caution">
    <text evidence="7">The sequence shown here is derived from an EMBL/GenBank/DDBJ whole genome shotgun (WGS) entry which is preliminary data.</text>
</comment>
<comment type="catalytic activity">
    <reaction evidence="5">
        <text>[(1-&gt;4)-N-acetyl-beta-D-glucosaminyl](n) + n H2O = chitosan + n acetate</text>
        <dbReference type="Rhea" id="RHEA:10464"/>
        <dbReference type="Rhea" id="RHEA-COMP:9593"/>
        <dbReference type="Rhea" id="RHEA-COMP:9597"/>
        <dbReference type="ChEBI" id="CHEBI:15377"/>
        <dbReference type="ChEBI" id="CHEBI:17029"/>
        <dbReference type="ChEBI" id="CHEBI:30089"/>
        <dbReference type="ChEBI" id="CHEBI:57704"/>
        <dbReference type="EC" id="3.5.1.41"/>
    </reaction>
    <physiologicalReaction direction="left-to-right" evidence="5">
        <dbReference type="Rhea" id="RHEA:10465"/>
    </physiologicalReaction>
</comment>
<protein>
    <recommendedName>
        <fullName evidence="4">chitin deacetylase</fullName>
        <ecNumber evidence="4">3.5.1.41</ecNumber>
    </recommendedName>
</protein>
<dbReference type="Pfam" id="PF01522">
    <property type="entry name" value="Polysacc_deac_1"/>
    <property type="match status" value="1"/>
</dbReference>
<dbReference type="PROSITE" id="PS51677">
    <property type="entry name" value="NODB"/>
    <property type="match status" value="1"/>
</dbReference>
<dbReference type="CDD" id="cd10958">
    <property type="entry name" value="CE4_NodB_like_2"/>
    <property type="match status" value="1"/>
</dbReference>
<accession>A0A2C5XY65</accession>
<keyword evidence="2" id="KW-0624">Polysaccharide degradation</keyword>
<evidence type="ECO:0000313" key="8">
    <source>
        <dbReference type="Proteomes" id="UP000226192"/>
    </source>
</evidence>
<name>A0A2C5XY65_9HYPO</name>
<dbReference type="GO" id="GO:0006032">
    <property type="term" value="P:chitin catabolic process"/>
    <property type="evidence" value="ECO:0007669"/>
    <property type="project" value="UniProtKB-KW"/>
</dbReference>
<dbReference type="OrthoDB" id="407355at2759"/>
<evidence type="ECO:0000256" key="4">
    <source>
        <dbReference type="ARBA" id="ARBA00024056"/>
    </source>
</evidence>